<evidence type="ECO:0000313" key="2">
    <source>
        <dbReference type="Proteomes" id="UP000216188"/>
    </source>
</evidence>
<protein>
    <submittedName>
        <fullName evidence="1">Uncharacterized protein</fullName>
    </submittedName>
</protein>
<name>A0A256G5V9_9HYPH</name>
<reference evidence="1 2" key="1">
    <citation type="submission" date="2017-07" db="EMBL/GenBank/DDBJ databases">
        <title>Phylogenetic study on the rhizospheric bacterium Ochrobactrum sp. A44.</title>
        <authorList>
            <person name="Krzyzanowska D.M."/>
            <person name="Ossowicki A."/>
            <person name="Rajewska M."/>
            <person name="Maciag T."/>
            <person name="Kaczynski Z."/>
            <person name="Czerwicka M."/>
            <person name="Jafra S."/>
        </authorList>
    </citation>
    <scope>NUCLEOTIDE SEQUENCE [LARGE SCALE GENOMIC DNA]</scope>
    <source>
        <strain evidence="1 2">CCUG 30717</strain>
    </source>
</reference>
<organism evidence="1 2">
    <name type="scientific">Brucella pseudogrignonensis</name>
    <dbReference type="NCBI Taxonomy" id="419475"/>
    <lineage>
        <taxon>Bacteria</taxon>
        <taxon>Pseudomonadati</taxon>
        <taxon>Pseudomonadota</taxon>
        <taxon>Alphaproteobacteria</taxon>
        <taxon>Hyphomicrobiales</taxon>
        <taxon>Brucellaceae</taxon>
        <taxon>Brucella/Ochrobactrum group</taxon>
        <taxon>Brucella</taxon>
    </lineage>
</organism>
<gene>
    <name evidence="1" type="ORF">CEV34_4329</name>
</gene>
<dbReference type="EMBL" id="NNRM01000044">
    <property type="protein sequence ID" value="OYR22497.1"/>
    <property type="molecule type" value="Genomic_DNA"/>
</dbReference>
<comment type="caution">
    <text evidence="1">The sequence shown here is derived from an EMBL/GenBank/DDBJ whole genome shotgun (WGS) entry which is preliminary data.</text>
</comment>
<accession>A0A256G5V9</accession>
<proteinExistence type="predicted"/>
<dbReference type="AlphaFoldDB" id="A0A256G5V9"/>
<evidence type="ECO:0000313" key="1">
    <source>
        <dbReference type="EMBL" id="OYR22497.1"/>
    </source>
</evidence>
<dbReference type="Proteomes" id="UP000216188">
    <property type="component" value="Unassembled WGS sequence"/>
</dbReference>
<keyword evidence="2" id="KW-1185">Reference proteome</keyword>
<sequence>MLSDDLAIMLTAYAKNEQENLSPEQKKAILAALKELNNG</sequence>